<evidence type="ECO:0000313" key="2">
    <source>
        <dbReference type="EMBL" id="GLS46904.1"/>
    </source>
</evidence>
<feature type="domain" description="DUF6894" evidence="1">
    <location>
        <begin position="4"/>
        <end position="65"/>
    </location>
</feature>
<dbReference type="RefSeq" id="WP_183513868.1">
    <property type="nucleotide sequence ID" value="NZ_BSPG01000060.1"/>
</dbReference>
<evidence type="ECO:0000313" key="3">
    <source>
        <dbReference type="EMBL" id="MBB3905648.1"/>
    </source>
</evidence>
<dbReference type="AlphaFoldDB" id="A0A7W6ALH7"/>
<comment type="caution">
    <text evidence="3">The sequence shown here is derived from an EMBL/GenBank/DDBJ whole genome shotgun (WGS) entry which is preliminary data.</text>
</comment>
<reference evidence="2" key="1">
    <citation type="journal article" date="2014" name="Int. J. Syst. Evol. Microbiol.">
        <title>Complete genome of a new Firmicutes species belonging to the dominant human colonic microbiota ('Ruminococcus bicirculans') reveals two chromosomes and a selective capacity to utilize plant glucans.</title>
        <authorList>
            <consortium name="NISC Comparative Sequencing Program"/>
            <person name="Wegmann U."/>
            <person name="Louis P."/>
            <person name="Goesmann A."/>
            <person name="Henrissat B."/>
            <person name="Duncan S.H."/>
            <person name="Flint H.J."/>
        </authorList>
    </citation>
    <scope>NUCLEOTIDE SEQUENCE</scope>
    <source>
        <strain evidence="2">NBRC 107710</strain>
    </source>
</reference>
<dbReference type="InterPro" id="IPR054189">
    <property type="entry name" value="DUF6894"/>
</dbReference>
<sequence length="70" mass="7942">MPARFHFDVVRDDEVIRDEDGVEAEDLDDATEQALLCIEEMTSTGELSDGDGWCLVIRDETGDERRRIAI</sequence>
<gene>
    <name evidence="2" type="ORF">GCM10007884_49020</name>
    <name evidence="3" type="ORF">GGR33_005190</name>
</gene>
<dbReference type="EMBL" id="BSPG01000060">
    <property type="protein sequence ID" value="GLS46904.1"/>
    <property type="molecule type" value="Genomic_DNA"/>
</dbReference>
<dbReference type="Pfam" id="PF21834">
    <property type="entry name" value="DUF6894"/>
    <property type="match status" value="1"/>
</dbReference>
<dbReference type="Proteomes" id="UP000517759">
    <property type="component" value="Unassembled WGS sequence"/>
</dbReference>
<accession>A0A7W6ALH7</accession>
<evidence type="ECO:0000259" key="1">
    <source>
        <dbReference type="Pfam" id="PF21834"/>
    </source>
</evidence>
<reference evidence="3 4" key="3">
    <citation type="submission" date="2020-08" db="EMBL/GenBank/DDBJ databases">
        <title>Genomic Encyclopedia of Type Strains, Phase IV (KMG-IV): sequencing the most valuable type-strain genomes for metagenomic binning, comparative biology and taxonomic classification.</title>
        <authorList>
            <person name="Goeker M."/>
        </authorList>
    </citation>
    <scope>NUCLEOTIDE SEQUENCE [LARGE SCALE GENOMIC DNA]</scope>
    <source>
        <strain evidence="3 4">DSM 24105</strain>
    </source>
</reference>
<proteinExistence type="predicted"/>
<organism evidence="3 4">
    <name type="scientific">Methylobacterium brachythecii</name>
    <dbReference type="NCBI Taxonomy" id="1176177"/>
    <lineage>
        <taxon>Bacteria</taxon>
        <taxon>Pseudomonadati</taxon>
        <taxon>Pseudomonadota</taxon>
        <taxon>Alphaproteobacteria</taxon>
        <taxon>Hyphomicrobiales</taxon>
        <taxon>Methylobacteriaceae</taxon>
        <taxon>Methylobacterium</taxon>
    </lineage>
</organism>
<dbReference type="Proteomes" id="UP001156881">
    <property type="component" value="Unassembled WGS sequence"/>
</dbReference>
<name>A0A7W6ALH7_9HYPH</name>
<keyword evidence="5" id="KW-1185">Reference proteome</keyword>
<reference evidence="5" key="2">
    <citation type="journal article" date="2019" name="Int. J. Syst. Evol. Microbiol.">
        <title>The Global Catalogue of Microorganisms (GCM) 10K type strain sequencing project: providing services to taxonomists for standard genome sequencing and annotation.</title>
        <authorList>
            <consortium name="The Broad Institute Genomics Platform"/>
            <consortium name="The Broad Institute Genome Sequencing Center for Infectious Disease"/>
            <person name="Wu L."/>
            <person name="Ma J."/>
        </authorList>
    </citation>
    <scope>NUCLEOTIDE SEQUENCE [LARGE SCALE GENOMIC DNA]</scope>
    <source>
        <strain evidence="5">NBRC 107710</strain>
    </source>
</reference>
<evidence type="ECO:0000313" key="4">
    <source>
        <dbReference type="Proteomes" id="UP000517759"/>
    </source>
</evidence>
<protein>
    <recommendedName>
        <fullName evidence="1">DUF6894 domain-containing protein</fullName>
    </recommendedName>
</protein>
<dbReference type="EMBL" id="JACIDN010000017">
    <property type="protein sequence ID" value="MBB3905648.1"/>
    <property type="molecule type" value="Genomic_DNA"/>
</dbReference>
<evidence type="ECO:0000313" key="5">
    <source>
        <dbReference type="Proteomes" id="UP001156881"/>
    </source>
</evidence>
<reference evidence="2" key="4">
    <citation type="submission" date="2023-01" db="EMBL/GenBank/DDBJ databases">
        <title>Draft genome sequence of Methylobacterium brachythecii strain NBRC 107710.</title>
        <authorList>
            <person name="Sun Q."/>
            <person name="Mori K."/>
        </authorList>
    </citation>
    <scope>NUCLEOTIDE SEQUENCE</scope>
    <source>
        <strain evidence="2">NBRC 107710</strain>
    </source>
</reference>